<dbReference type="GO" id="GO:0070828">
    <property type="term" value="P:heterochromatin organization"/>
    <property type="evidence" value="ECO:0007669"/>
    <property type="project" value="TreeGrafter"/>
</dbReference>
<dbReference type="InterPro" id="IPR019734">
    <property type="entry name" value="TPR_rpt"/>
</dbReference>
<dbReference type="Proteomes" id="UP000244929">
    <property type="component" value="Chromosome"/>
</dbReference>
<gene>
    <name evidence="2" type="ORF">HYN59_16495</name>
</gene>
<dbReference type="InterPro" id="IPR011990">
    <property type="entry name" value="TPR-like_helical_dom_sf"/>
</dbReference>
<dbReference type="SUPFAM" id="SSF82185">
    <property type="entry name" value="Histone H3 K4-specific methyltransferase SET7/9 N-terminal domain"/>
    <property type="match status" value="5"/>
</dbReference>
<proteinExistence type="predicted"/>
<dbReference type="PANTHER" id="PTHR46820:SF1">
    <property type="entry name" value="HISTONE-LYSINE N-METHYLTRANSFERASE SETD7"/>
    <property type="match status" value="1"/>
</dbReference>
<dbReference type="SMART" id="SM00028">
    <property type="entry name" value="TPR"/>
    <property type="match status" value="3"/>
</dbReference>
<dbReference type="InterPro" id="IPR011652">
    <property type="entry name" value="MORN_2"/>
</dbReference>
<dbReference type="Gene3D" id="3.90.930.1">
    <property type="match status" value="2"/>
</dbReference>
<protein>
    <submittedName>
        <fullName evidence="2">Uncharacterized protein</fullName>
    </submittedName>
</protein>
<dbReference type="PANTHER" id="PTHR46820">
    <property type="entry name" value="HISTONE-LYSINE N-METHYLTRANSFERASE SETD7"/>
    <property type="match status" value="1"/>
</dbReference>
<dbReference type="Pfam" id="PF13432">
    <property type="entry name" value="TPR_16"/>
    <property type="match status" value="1"/>
</dbReference>
<accession>A0A2S1R202</accession>
<dbReference type="Gene3D" id="1.25.40.10">
    <property type="entry name" value="Tetratricopeptide repeat domain"/>
    <property type="match status" value="1"/>
</dbReference>
<name>A0A2S1R202_9FLAO</name>
<dbReference type="EMBL" id="CP029186">
    <property type="protein sequence ID" value="AWH86609.1"/>
    <property type="molecule type" value="Genomic_DNA"/>
</dbReference>
<keyword evidence="3" id="KW-1185">Reference proteome</keyword>
<dbReference type="SUPFAM" id="SSF48452">
    <property type="entry name" value="TPR-like"/>
    <property type="match status" value="1"/>
</dbReference>
<evidence type="ECO:0000313" key="3">
    <source>
        <dbReference type="Proteomes" id="UP000244929"/>
    </source>
</evidence>
<evidence type="ECO:0000256" key="1">
    <source>
        <dbReference type="PROSITE-ProRule" id="PRU00339"/>
    </source>
</evidence>
<dbReference type="PROSITE" id="PS50005">
    <property type="entry name" value="TPR"/>
    <property type="match status" value="3"/>
</dbReference>
<dbReference type="GO" id="GO:0003682">
    <property type="term" value="F:chromatin binding"/>
    <property type="evidence" value="ECO:0007669"/>
    <property type="project" value="TreeGrafter"/>
</dbReference>
<reference evidence="2 3" key="1">
    <citation type="submission" date="2018-04" db="EMBL/GenBank/DDBJ databases">
        <title>Genome sequencing of Flavobacterium sp. HYN0059.</title>
        <authorList>
            <person name="Yi H."/>
            <person name="Baek C."/>
        </authorList>
    </citation>
    <scope>NUCLEOTIDE SEQUENCE [LARGE SCALE GENOMIC DNA]</scope>
    <source>
        <strain evidence="2 3">HYN0059</strain>
    </source>
</reference>
<organism evidence="2 3">
    <name type="scientific">Flavobacterium album</name>
    <dbReference type="NCBI Taxonomy" id="2175091"/>
    <lineage>
        <taxon>Bacteria</taxon>
        <taxon>Pseudomonadati</taxon>
        <taxon>Bacteroidota</taxon>
        <taxon>Flavobacteriia</taxon>
        <taxon>Flavobacteriales</taxon>
        <taxon>Flavobacteriaceae</taxon>
        <taxon>Flavobacterium</taxon>
    </lineage>
</organism>
<feature type="repeat" description="TPR" evidence="1">
    <location>
        <begin position="61"/>
        <end position="94"/>
    </location>
</feature>
<dbReference type="AlphaFoldDB" id="A0A2S1R202"/>
<dbReference type="Pfam" id="PF13181">
    <property type="entry name" value="TPR_8"/>
    <property type="match status" value="1"/>
</dbReference>
<dbReference type="GO" id="GO:0005694">
    <property type="term" value="C:chromosome"/>
    <property type="evidence" value="ECO:0007669"/>
    <property type="project" value="TreeGrafter"/>
</dbReference>
<dbReference type="Pfam" id="PF07661">
    <property type="entry name" value="MORN_2"/>
    <property type="match status" value="5"/>
</dbReference>
<dbReference type="KEGG" id="falb:HYN59_16495"/>
<feature type="repeat" description="TPR" evidence="1">
    <location>
        <begin position="131"/>
        <end position="164"/>
    </location>
</feature>
<dbReference type="OrthoDB" id="7342920at2"/>
<evidence type="ECO:0000313" key="2">
    <source>
        <dbReference type="EMBL" id="AWH86609.1"/>
    </source>
</evidence>
<feature type="repeat" description="TPR" evidence="1">
    <location>
        <begin position="165"/>
        <end position="198"/>
    </location>
</feature>
<sequence length="1117" mass="126958">MFLVSCFKKFLENFKKGAVCLLKKLYLEKYYSPMKNIMAALVLGLCSTAYAQVDYSAVYDGSAFLAEGIRLYDEQKYAEAVKQFDKLVTNDPNYYTAQYEKAIALAASEDKEAANAFYENAFAKGYMAEVPDFYMSYGNFLSDRKEYEKSEKMFLEAQKLFPNSSSLLYNMALLYVRKEERQKSVDLLEKAITINPNHLGSHYLLGLIALEDGRAVEGTMALLAYLTLAPESSAGPEIISKLNKKFADNYLDKSKLTFSRAGGDNFEDIDVILRNSLPLKSVYKVNSEFDDIIIRQVQAIIDYAPEHKIQNGFFETTYIPWLADMSKKKQFEGFSYYILMSLKEKLGKKLTSQNKKMQAFTDGYIANDFWDVFAKRKVDLFGKQEEVVVYLQNGKPYLLGKVVNGKKEGKYKVLNSNGNMISELNFVNDEVEGLQKYYNSKGNVTEEKYFTNGKLNGKRTTYFENGNIELVENYKDDKLHGICTSYYLNGGKACEGNFVNGEREGTLICLYENGTKKTEENYSNGKLNGKYIAYDKAGNISSEDSFVMDKREGKSMEYYNGKVVKSELDYQAGIISSPFKKYFPNGTIQEETTFVNNIPTKGVVNFANGKKSYEVTYDKDGNASGYNYYNSNSELYFQENYKANEIRSGLQYTAGNTKPSEVPVNKGTYTIKTLEGMTITAGKYEKGKKIGEWDYFYSTGILRSKESYQNGLQSGKSFGYNDDGRLASIANYVNDSLQGIYERYDYGILSGTYYYNHGKASGPAKTFYHDGKVSSESFYLNDVLYSKRYDYWQNGNPSEITTYKAGVEVKIETFDTDGKKENEVDYTNNSSKIKNLYYKGTLVHEYTLANGMLNGSYTIKDKTGNVYIQCNYANGSRHGRYLKNGPTGAPLLDKEYYAGRENGISKIYDIAGNLRLADTYLFGNNTGTTTRYYSNKNKFSETTQYDEEIEGEVKYYNLEGDNILILGYRRNQLIYYIALGKDGKLSEKKPITGQTAKIVSVYANGKNAMEVNYLNGNLDGKFMISSPDGKPEYESNYDKGLLNGTRIEYYANGKIYKKENFKNSSFEGLQEFFKEDGRPWVTAEYKNDQMHGLCKVYTNGTVSQTKRYDSDVLVEIK</sequence>
<dbReference type="Gene3D" id="2.20.110.10">
    <property type="entry name" value="Histone H3 K4-specific methyltransferase SET7/9 N-terminal domain"/>
    <property type="match status" value="5"/>
</dbReference>
<keyword evidence="1" id="KW-0802">TPR repeat</keyword>